<keyword evidence="6" id="KW-1185">Reference proteome</keyword>
<dbReference type="InterPro" id="IPR008920">
    <property type="entry name" value="TF_FadR/GntR_C"/>
</dbReference>
<sequence>MTAHAMQHNRVAPALPPMRLATGTRLSAQDIYPRLFDAILEQRIVPASRFTEDSLAQSFGASRSVIRRVLARLAEQQVIILRPNLRAQVAQPDARQVQHILEARRLMEVTVVKLACAKATPAQVRLLRELIAQQRACSEQGQRGAAIRLWGDFHLQLATIAGNRPLAQFLNSLVPLTSLILAQHGLGANGNLIGPEHEEIVQALERCDVNRSATLMIRHLEHIGLQLSLCTAQ</sequence>
<dbReference type="Pfam" id="PF07729">
    <property type="entry name" value="FCD"/>
    <property type="match status" value="1"/>
</dbReference>
<keyword evidence="1" id="KW-0805">Transcription regulation</keyword>
<dbReference type="SMART" id="SM00895">
    <property type="entry name" value="FCD"/>
    <property type="match status" value="1"/>
</dbReference>
<dbReference type="Pfam" id="PF00392">
    <property type="entry name" value="GntR"/>
    <property type="match status" value="1"/>
</dbReference>
<organism evidence="5 6">
    <name type="scientific">Pseudomonas orientalis</name>
    <dbReference type="NCBI Taxonomy" id="76758"/>
    <lineage>
        <taxon>Bacteria</taxon>
        <taxon>Pseudomonadati</taxon>
        <taxon>Pseudomonadota</taxon>
        <taxon>Gammaproteobacteria</taxon>
        <taxon>Pseudomonadales</taxon>
        <taxon>Pseudomonadaceae</taxon>
        <taxon>Pseudomonas</taxon>
    </lineage>
</organism>
<gene>
    <name evidence="5" type="ORF">SAMN04490197_1227</name>
</gene>
<reference evidence="5 6" key="1">
    <citation type="submission" date="2016-10" db="EMBL/GenBank/DDBJ databases">
        <authorList>
            <person name="Varghese N."/>
            <person name="Submissions S."/>
        </authorList>
    </citation>
    <scope>NUCLEOTIDE SEQUENCE [LARGE SCALE GENOMIC DNA]</scope>
    <source>
        <strain evidence="5 6">BS2775</strain>
    </source>
</reference>
<protein>
    <submittedName>
        <fullName evidence="5">DNA-binding transcriptional regulator, GntR family</fullName>
    </submittedName>
</protein>
<dbReference type="PANTHER" id="PTHR43537">
    <property type="entry name" value="TRANSCRIPTIONAL REGULATOR, GNTR FAMILY"/>
    <property type="match status" value="1"/>
</dbReference>
<dbReference type="InterPro" id="IPR000524">
    <property type="entry name" value="Tscrpt_reg_HTH_GntR"/>
</dbReference>
<dbReference type="Gene3D" id="1.20.120.530">
    <property type="entry name" value="GntR ligand-binding domain-like"/>
    <property type="match status" value="1"/>
</dbReference>
<accession>A0A1H2EHL8</accession>
<dbReference type="SUPFAM" id="SSF46785">
    <property type="entry name" value="Winged helix' DNA-binding domain"/>
    <property type="match status" value="1"/>
</dbReference>
<dbReference type="InterPro" id="IPR036390">
    <property type="entry name" value="WH_DNA-bd_sf"/>
</dbReference>
<dbReference type="Proteomes" id="UP000183653">
    <property type="component" value="Chromosome I"/>
</dbReference>
<dbReference type="SUPFAM" id="SSF48008">
    <property type="entry name" value="GntR ligand-binding domain-like"/>
    <property type="match status" value="1"/>
</dbReference>
<evidence type="ECO:0000313" key="6">
    <source>
        <dbReference type="Proteomes" id="UP000183653"/>
    </source>
</evidence>
<evidence type="ECO:0000259" key="4">
    <source>
        <dbReference type="PROSITE" id="PS50949"/>
    </source>
</evidence>
<keyword evidence="2 5" id="KW-0238">DNA-binding</keyword>
<dbReference type="PROSITE" id="PS50949">
    <property type="entry name" value="HTH_GNTR"/>
    <property type="match status" value="1"/>
</dbReference>
<evidence type="ECO:0000256" key="1">
    <source>
        <dbReference type="ARBA" id="ARBA00023015"/>
    </source>
</evidence>
<proteinExistence type="predicted"/>
<keyword evidence="3" id="KW-0804">Transcription</keyword>
<dbReference type="InterPro" id="IPR036388">
    <property type="entry name" value="WH-like_DNA-bd_sf"/>
</dbReference>
<evidence type="ECO:0000256" key="2">
    <source>
        <dbReference type="ARBA" id="ARBA00023125"/>
    </source>
</evidence>
<dbReference type="RefSeq" id="WP_057725112.1">
    <property type="nucleotide sequence ID" value="NZ_JYLM01000009.1"/>
</dbReference>
<name>A0A1H2EHL8_9PSED</name>
<dbReference type="InterPro" id="IPR011711">
    <property type="entry name" value="GntR_C"/>
</dbReference>
<dbReference type="AlphaFoldDB" id="A0A1H2EHL8"/>
<evidence type="ECO:0000256" key="3">
    <source>
        <dbReference type="ARBA" id="ARBA00023163"/>
    </source>
</evidence>
<dbReference type="PANTHER" id="PTHR43537:SF53">
    <property type="entry name" value="HTH-TYPE TRANSCRIPTIONAL REPRESSOR NANR"/>
    <property type="match status" value="1"/>
</dbReference>
<dbReference type="Gene3D" id="1.10.10.10">
    <property type="entry name" value="Winged helix-like DNA-binding domain superfamily/Winged helix DNA-binding domain"/>
    <property type="match status" value="1"/>
</dbReference>
<dbReference type="GO" id="GO:0003700">
    <property type="term" value="F:DNA-binding transcription factor activity"/>
    <property type="evidence" value="ECO:0007669"/>
    <property type="project" value="InterPro"/>
</dbReference>
<dbReference type="EMBL" id="LT629782">
    <property type="protein sequence ID" value="SDT94499.1"/>
    <property type="molecule type" value="Genomic_DNA"/>
</dbReference>
<dbReference type="OrthoDB" id="5243844at2"/>
<evidence type="ECO:0000313" key="5">
    <source>
        <dbReference type="EMBL" id="SDT94499.1"/>
    </source>
</evidence>
<dbReference type="GO" id="GO:0003677">
    <property type="term" value="F:DNA binding"/>
    <property type="evidence" value="ECO:0007669"/>
    <property type="project" value="UniProtKB-KW"/>
</dbReference>
<feature type="domain" description="HTH gntR-type" evidence="4">
    <location>
        <begin position="25"/>
        <end position="92"/>
    </location>
</feature>